<proteinExistence type="inferred from homology"/>
<dbReference type="Proteomes" id="UP000214606">
    <property type="component" value="Chromosome"/>
</dbReference>
<dbReference type="GO" id="GO:0009486">
    <property type="term" value="F:cytochrome bo3 ubiquinol oxidase activity"/>
    <property type="evidence" value="ECO:0007669"/>
    <property type="project" value="TreeGrafter"/>
</dbReference>
<evidence type="ECO:0000313" key="10">
    <source>
        <dbReference type="EMBL" id="ASS89570.1"/>
    </source>
</evidence>
<comment type="catalytic activity">
    <reaction evidence="1 9">
        <text>2 a quinol + O2 = 2 a quinone + 2 H2O</text>
        <dbReference type="Rhea" id="RHEA:55376"/>
        <dbReference type="ChEBI" id="CHEBI:15377"/>
        <dbReference type="ChEBI" id="CHEBI:15379"/>
        <dbReference type="ChEBI" id="CHEBI:24646"/>
        <dbReference type="ChEBI" id="CHEBI:132124"/>
    </reaction>
</comment>
<evidence type="ECO:0000313" key="12">
    <source>
        <dbReference type="Proteomes" id="UP000076476"/>
    </source>
</evidence>
<keyword evidence="4 9" id="KW-1003">Cell membrane</keyword>
<dbReference type="EMBL" id="CP017703">
    <property type="protein sequence ID" value="ASS89570.1"/>
    <property type="molecule type" value="Genomic_DNA"/>
</dbReference>
<dbReference type="InterPro" id="IPR050968">
    <property type="entry name" value="Cytochrome_c_oxidase_bac_sub4"/>
</dbReference>
<dbReference type="EMBL" id="LWBR01000058">
    <property type="protein sequence ID" value="KZN95312.1"/>
    <property type="molecule type" value="Genomic_DNA"/>
</dbReference>
<keyword evidence="12" id="KW-1185">Reference proteome</keyword>
<dbReference type="InterPro" id="IPR014250">
    <property type="entry name" value="QoxD"/>
</dbReference>
<dbReference type="STRING" id="33936.AZI98_15035"/>
<feature type="transmembrane region" description="Helical" evidence="9">
    <location>
        <begin position="74"/>
        <end position="93"/>
    </location>
</feature>
<evidence type="ECO:0000256" key="9">
    <source>
        <dbReference type="RuleBase" id="RU367153"/>
    </source>
</evidence>
<reference evidence="10 13" key="2">
    <citation type="submission" date="2016-10" db="EMBL/GenBank/DDBJ databases">
        <title>The whole genome sequencing and assembly of Aeribacillus pallidus KCTC3564 strain.</title>
        <authorList>
            <person name="Lee Y.-J."/>
            <person name="Park M.-K."/>
            <person name="Yi H."/>
            <person name="Bahn Y.-S."/>
            <person name="Kim J.F."/>
            <person name="Lee D.-W."/>
        </authorList>
    </citation>
    <scope>NUCLEOTIDE SEQUENCE [LARGE SCALE GENOMIC DNA]</scope>
    <source>
        <strain evidence="10 13">KCTC3564</strain>
    </source>
</reference>
<evidence type="ECO:0000256" key="6">
    <source>
        <dbReference type="ARBA" id="ARBA00022989"/>
    </source>
</evidence>
<evidence type="ECO:0000256" key="1">
    <source>
        <dbReference type="ARBA" id="ARBA00000725"/>
    </source>
</evidence>
<comment type="similarity">
    <text evidence="3 9">Belongs to the cytochrome c oxidase bacterial subunit 4 family.</text>
</comment>
<dbReference type="GO" id="GO:0019646">
    <property type="term" value="P:aerobic electron transport chain"/>
    <property type="evidence" value="ECO:0007669"/>
    <property type="project" value="TreeGrafter"/>
</dbReference>
<dbReference type="KEGG" id="apak:AP3564_04245"/>
<dbReference type="GO" id="GO:0016682">
    <property type="term" value="F:oxidoreductase activity, acting on diphenols and related substances as donors, oxygen as acceptor"/>
    <property type="evidence" value="ECO:0007669"/>
    <property type="project" value="UniProtKB-UniRule"/>
</dbReference>
<reference evidence="11 12" key="1">
    <citation type="submission" date="2016-04" db="EMBL/GenBank/DDBJ databases">
        <title>Draft genome sequence of Aeribacillus pallidus 8m3 from petroleum reservoir.</title>
        <authorList>
            <person name="Poltaraus A.B."/>
            <person name="Nazina T.N."/>
            <person name="Tourova T.P."/>
            <person name="Malakho S.M."/>
            <person name="Korshunova A.V."/>
            <person name="Sokolova D.S."/>
        </authorList>
    </citation>
    <scope>NUCLEOTIDE SEQUENCE [LARGE SCALE GENOMIC DNA]</scope>
    <source>
        <strain evidence="11 12">8m3</strain>
    </source>
</reference>
<name>A0A161Y110_9BACI</name>
<comment type="subcellular location">
    <subcellularLocation>
        <location evidence="2 9">Cell membrane</location>
        <topology evidence="2 9">Multi-pass membrane protein</topology>
    </subcellularLocation>
</comment>
<dbReference type="GO" id="GO:0015990">
    <property type="term" value="P:electron transport coupled proton transport"/>
    <property type="evidence" value="ECO:0007669"/>
    <property type="project" value="TreeGrafter"/>
</dbReference>
<evidence type="ECO:0000256" key="2">
    <source>
        <dbReference type="ARBA" id="ARBA00004651"/>
    </source>
</evidence>
<protein>
    <recommendedName>
        <fullName evidence="9">Quinol oxidase subunit 4</fullName>
        <ecNumber evidence="9">1.10.3.-</ecNumber>
    </recommendedName>
</protein>
<evidence type="ECO:0000313" key="13">
    <source>
        <dbReference type="Proteomes" id="UP000214606"/>
    </source>
</evidence>
<dbReference type="GO" id="GO:0015078">
    <property type="term" value="F:proton transmembrane transporter activity"/>
    <property type="evidence" value="ECO:0007669"/>
    <property type="project" value="TreeGrafter"/>
</dbReference>
<dbReference type="Proteomes" id="UP000076476">
    <property type="component" value="Unassembled WGS sequence"/>
</dbReference>
<feature type="transmembrane region" description="Helical" evidence="9">
    <location>
        <begin position="37"/>
        <end position="62"/>
    </location>
</feature>
<sequence>MAQNEKGFPWKHVFGFLLSIILTLLAVWITFSTDLPTNTIITLIVVLAFCQAFIQLLLFMHMKEGESGSWQATMIYYGIYIAIVIVAGSIWVMSLGHQHHY</sequence>
<dbReference type="Pfam" id="PF03626">
    <property type="entry name" value="COX4_pro"/>
    <property type="match status" value="1"/>
</dbReference>
<dbReference type="PANTHER" id="PTHR36835">
    <property type="entry name" value="CYTOCHROME BO(3) UBIQUINOL OXIDASE SUBUNIT 4"/>
    <property type="match status" value="1"/>
</dbReference>
<evidence type="ECO:0000256" key="5">
    <source>
        <dbReference type="ARBA" id="ARBA00022692"/>
    </source>
</evidence>
<evidence type="ECO:0000256" key="7">
    <source>
        <dbReference type="ARBA" id="ARBA00023002"/>
    </source>
</evidence>
<dbReference type="NCBIfam" id="TIGR02901">
    <property type="entry name" value="QoxD"/>
    <property type="match status" value="1"/>
</dbReference>
<dbReference type="OrthoDB" id="2361460at2"/>
<dbReference type="EC" id="1.10.3.-" evidence="9"/>
<dbReference type="RefSeq" id="WP_063389077.1">
    <property type="nucleotide sequence ID" value="NZ_CP017703.1"/>
</dbReference>
<keyword evidence="6 9" id="KW-1133">Transmembrane helix</keyword>
<evidence type="ECO:0000313" key="11">
    <source>
        <dbReference type="EMBL" id="KZN95312.1"/>
    </source>
</evidence>
<accession>A0A161Y110</accession>
<dbReference type="GO" id="GO:0042773">
    <property type="term" value="P:ATP synthesis coupled electron transport"/>
    <property type="evidence" value="ECO:0007669"/>
    <property type="project" value="UniProtKB-UniRule"/>
</dbReference>
<dbReference type="GO" id="GO:0005886">
    <property type="term" value="C:plasma membrane"/>
    <property type="evidence" value="ECO:0007669"/>
    <property type="project" value="UniProtKB-SubCell"/>
</dbReference>
<keyword evidence="7 9" id="KW-0560">Oxidoreductase</keyword>
<organism evidence="11 12">
    <name type="scientific">Aeribacillus pallidus</name>
    <dbReference type="NCBI Taxonomy" id="33936"/>
    <lineage>
        <taxon>Bacteria</taxon>
        <taxon>Bacillati</taxon>
        <taxon>Bacillota</taxon>
        <taxon>Bacilli</taxon>
        <taxon>Bacillales</taxon>
        <taxon>Bacillaceae</taxon>
        <taxon>Aeribacillus</taxon>
    </lineage>
</organism>
<dbReference type="InterPro" id="IPR005171">
    <property type="entry name" value="Cyt_c_oxidase_su4_prok"/>
</dbReference>
<gene>
    <name evidence="10" type="ORF">AP3564_04245</name>
    <name evidence="11" type="ORF">AZI98_15035</name>
</gene>
<feature type="transmembrane region" description="Helical" evidence="9">
    <location>
        <begin position="12"/>
        <end position="31"/>
    </location>
</feature>
<keyword evidence="8 9" id="KW-0472">Membrane</keyword>
<evidence type="ECO:0000256" key="4">
    <source>
        <dbReference type="ARBA" id="ARBA00022475"/>
    </source>
</evidence>
<evidence type="ECO:0000256" key="3">
    <source>
        <dbReference type="ARBA" id="ARBA00008079"/>
    </source>
</evidence>
<comment type="function">
    <text evidence="9">Catalyzes quinol oxidation with the concomitant reduction of oxygen to water.</text>
</comment>
<dbReference type="GO" id="GO:0009319">
    <property type="term" value="C:cytochrome o ubiquinol oxidase complex"/>
    <property type="evidence" value="ECO:0007669"/>
    <property type="project" value="TreeGrafter"/>
</dbReference>
<dbReference type="AlphaFoldDB" id="A0A161Y110"/>
<keyword evidence="5 9" id="KW-0812">Transmembrane</keyword>
<dbReference type="PANTHER" id="PTHR36835:SF1">
    <property type="entry name" value="CYTOCHROME BO(3) UBIQUINOL OXIDASE SUBUNIT 4"/>
    <property type="match status" value="1"/>
</dbReference>
<evidence type="ECO:0000256" key="8">
    <source>
        <dbReference type="ARBA" id="ARBA00023136"/>
    </source>
</evidence>